<keyword evidence="3" id="KW-1185">Reference proteome</keyword>
<gene>
    <name evidence="2" type="ORF">PMG11_06718</name>
</gene>
<sequence length="332" mass="37437">MATRILPLPRNPHLNLLVYDNGGNLLATFLIPENPTARYLTSGMLYRYCAWIFKFPLNSIWEIYHLDQDGITPGPKLHRDEHTKVSPGNYVVLNPNRGNVLVTLTDHRAPRRVVTVTKSTETGSDTLVKSSQINKPDDKQRKFRNAVRERDPGCTFTGVKVRTGSEKPYRHLQPAHIFPTNRLSEWERGNHQRFIQDTSPASETGATKMFSPQNGHLLRADIHGDFDAFSIGVDPDDDYKIICFEVDGYGLGGRRLATSARYPSSPAQHASPDLLRWHLMQCVHKNVKANAEPQEVWEDDLGSNDMGEILEQPDAGERMEVELFTRLGGLVA</sequence>
<protein>
    <recommendedName>
        <fullName evidence="1">HNH nuclease domain-containing protein</fullName>
    </recommendedName>
</protein>
<dbReference type="InterPro" id="IPR003615">
    <property type="entry name" value="HNH_nuc"/>
</dbReference>
<evidence type="ECO:0000313" key="2">
    <source>
        <dbReference type="EMBL" id="CEJ58047.1"/>
    </source>
</evidence>
<evidence type="ECO:0000259" key="1">
    <source>
        <dbReference type="Pfam" id="PF13391"/>
    </source>
</evidence>
<accession>A0A0F7TSQ9</accession>
<dbReference type="OrthoDB" id="2142759at2759"/>
<name>A0A0F7TSQ9_PENBI</name>
<dbReference type="Proteomes" id="UP000042958">
    <property type="component" value="Unassembled WGS sequence"/>
</dbReference>
<dbReference type="EMBL" id="CDHK01000006">
    <property type="protein sequence ID" value="CEJ58047.1"/>
    <property type="molecule type" value="Genomic_DNA"/>
</dbReference>
<feature type="domain" description="HNH nuclease" evidence="1">
    <location>
        <begin position="154"/>
        <end position="234"/>
    </location>
</feature>
<organism evidence="2 3">
    <name type="scientific">Penicillium brasilianum</name>
    <dbReference type="NCBI Taxonomy" id="104259"/>
    <lineage>
        <taxon>Eukaryota</taxon>
        <taxon>Fungi</taxon>
        <taxon>Dikarya</taxon>
        <taxon>Ascomycota</taxon>
        <taxon>Pezizomycotina</taxon>
        <taxon>Eurotiomycetes</taxon>
        <taxon>Eurotiomycetidae</taxon>
        <taxon>Eurotiales</taxon>
        <taxon>Aspergillaceae</taxon>
        <taxon>Penicillium</taxon>
    </lineage>
</organism>
<proteinExistence type="predicted"/>
<evidence type="ECO:0000313" key="3">
    <source>
        <dbReference type="Proteomes" id="UP000042958"/>
    </source>
</evidence>
<dbReference type="STRING" id="104259.A0A0F7TSQ9"/>
<reference evidence="3" key="1">
    <citation type="journal article" date="2015" name="Genome Announc.">
        <title>Draft genome sequence of the fungus Penicillium brasilianum MG11.</title>
        <authorList>
            <person name="Horn F."/>
            <person name="Linde J."/>
            <person name="Mattern D.J."/>
            <person name="Walther G."/>
            <person name="Guthke R."/>
            <person name="Brakhage A.A."/>
            <person name="Valiante V."/>
        </authorList>
    </citation>
    <scope>NUCLEOTIDE SEQUENCE [LARGE SCALE GENOMIC DNA]</scope>
    <source>
        <strain evidence="3">MG11</strain>
    </source>
</reference>
<dbReference type="AlphaFoldDB" id="A0A0F7TSQ9"/>
<dbReference type="Pfam" id="PF13391">
    <property type="entry name" value="HNH_2"/>
    <property type="match status" value="1"/>
</dbReference>